<dbReference type="SUPFAM" id="SSF56209">
    <property type="entry name" value="Nitrile hydratase alpha chain"/>
    <property type="match status" value="1"/>
</dbReference>
<dbReference type="Gene3D" id="3.90.330.10">
    <property type="entry name" value="Nitrile hydratase alpha /Thiocyanate hydrolase gamma"/>
    <property type="match status" value="1"/>
</dbReference>
<dbReference type="NCBIfam" id="TIGR01323">
    <property type="entry name" value="nitrile_alph"/>
    <property type="match status" value="1"/>
</dbReference>
<reference evidence="9 10" key="1">
    <citation type="submission" date="2019-06" db="EMBL/GenBank/DDBJ databases">
        <title>Genome sequence of Rhodobacteraceae bacterium D4M1.</title>
        <authorList>
            <person name="Cao J."/>
        </authorList>
    </citation>
    <scope>NUCLEOTIDE SEQUENCE [LARGE SCALE GENOMIC DNA]</scope>
    <source>
        <strain evidence="9 10">D4M1</strain>
    </source>
</reference>
<dbReference type="AlphaFoldDB" id="A0A5B8FI21"/>
<protein>
    <recommendedName>
        <fullName evidence="2">nitrile hydratase</fullName>
        <ecNumber evidence="2">4.2.1.84</ecNumber>
    </recommendedName>
</protein>
<dbReference type="KEGG" id="ppru:FDP22_14285"/>
<evidence type="ECO:0000256" key="4">
    <source>
        <dbReference type="ARBA" id="ARBA00023239"/>
    </source>
</evidence>
<keyword evidence="3 6" id="KW-0479">Metal-binding</keyword>
<feature type="binding site" evidence="6">
    <location>
        <position position="131"/>
    </location>
    <ligand>
        <name>Fe(3+)</name>
        <dbReference type="ChEBI" id="CHEBI:29034"/>
    </ligand>
</feature>
<feature type="compositionally biased region" description="Basic and acidic residues" evidence="7">
    <location>
        <begin position="1"/>
        <end position="18"/>
    </location>
</feature>
<feature type="binding site" evidence="6">
    <location>
        <position position="129"/>
    </location>
    <ligand>
        <name>Fe(3+)</name>
        <dbReference type="ChEBI" id="CHEBI:29034"/>
    </ligand>
</feature>
<accession>A0A5B8FI21</accession>
<name>A0A5B8FI21_9RHOB</name>
<evidence type="ECO:0000256" key="1">
    <source>
        <dbReference type="ARBA" id="ARBA00009363"/>
    </source>
</evidence>
<keyword evidence="10" id="KW-1185">Reference proteome</keyword>
<comment type="similarity">
    <text evidence="1">Belongs to the nitrile hydratase subunit alpha family.</text>
</comment>
<dbReference type="EMBL" id="CP040818">
    <property type="protein sequence ID" value="QDL92847.1"/>
    <property type="molecule type" value="Genomic_DNA"/>
</dbReference>
<evidence type="ECO:0000313" key="10">
    <source>
        <dbReference type="Proteomes" id="UP000305888"/>
    </source>
</evidence>
<sequence length="222" mass="24314">MPHDHADHSHDHEHHHEGMSPSGHPYRKDQDGPLTHWQAMEIAVRELLVEKGIFTPAEISAAIGRMDARSPADGARVVARAWTDPAYKARLMADGSAAAAELGCTVDALKLVVVENTADTHNVVVCTLCSCYPRNLLGLPPDWYKNRAYRSRVVREPRKVLGEFGLDLPDTTRVRVHDSTADMRYIVLPLRPDGTEGWSAEQLAALVTRDSMIGVGVASAPA</sequence>
<dbReference type="InterPro" id="IPR036648">
    <property type="entry name" value="CN_Hdrase_a/SCN_Hdrase_g_sf"/>
</dbReference>
<dbReference type="InterPro" id="IPR018141">
    <property type="entry name" value="Nitrile_hydratase_asu"/>
</dbReference>
<dbReference type="Pfam" id="PF02979">
    <property type="entry name" value="NHase_alpha"/>
    <property type="match status" value="1"/>
</dbReference>
<dbReference type="InterPro" id="IPR004232">
    <property type="entry name" value="CN_Hdrtase_a/SCN_Hdrlase_g"/>
</dbReference>
<keyword evidence="4 9" id="KW-0456">Lyase</keyword>
<feature type="binding site" evidence="6">
    <location>
        <position position="130"/>
    </location>
    <ligand>
        <name>Fe(3+)</name>
        <dbReference type="ChEBI" id="CHEBI:29034"/>
    </ligand>
</feature>
<feature type="region of interest" description="Disordered" evidence="7">
    <location>
        <begin position="1"/>
        <end position="32"/>
    </location>
</feature>
<evidence type="ECO:0000256" key="7">
    <source>
        <dbReference type="SAM" id="MobiDB-lite"/>
    </source>
</evidence>
<dbReference type="RefSeq" id="WP_138574690.1">
    <property type="nucleotide sequence ID" value="NZ_CP040818.1"/>
</dbReference>
<dbReference type="GO" id="GO:0018822">
    <property type="term" value="F:nitrile hydratase activity"/>
    <property type="evidence" value="ECO:0007669"/>
    <property type="project" value="UniProtKB-EC"/>
</dbReference>
<evidence type="ECO:0000313" key="9">
    <source>
        <dbReference type="EMBL" id="QDL92847.1"/>
    </source>
</evidence>
<keyword evidence="6" id="KW-0408">Iron</keyword>
<evidence type="ECO:0000256" key="6">
    <source>
        <dbReference type="PIRSR" id="PIRSR001426-1"/>
    </source>
</evidence>
<dbReference type="Proteomes" id="UP000305888">
    <property type="component" value="Chromosome"/>
</dbReference>
<dbReference type="InterPro" id="IPR023900">
    <property type="entry name" value="CN_Hdrtase_asu/SCN_Hdrlase_gsu"/>
</dbReference>
<proteinExistence type="inferred from homology"/>
<dbReference type="GO" id="GO:0046914">
    <property type="term" value="F:transition metal ion binding"/>
    <property type="evidence" value="ECO:0007669"/>
    <property type="project" value="InterPro"/>
</dbReference>
<dbReference type="OrthoDB" id="528553at2"/>
<dbReference type="PIRSF" id="PIRSF001426">
    <property type="entry name" value="NHase_alpha"/>
    <property type="match status" value="1"/>
</dbReference>
<dbReference type="EC" id="4.2.1.84" evidence="2"/>
<comment type="catalytic activity">
    <reaction evidence="5">
        <text>an aliphatic primary amide = an aliphatic nitrile + H2O</text>
        <dbReference type="Rhea" id="RHEA:12673"/>
        <dbReference type="ChEBI" id="CHEBI:15377"/>
        <dbReference type="ChEBI" id="CHEBI:65285"/>
        <dbReference type="ChEBI" id="CHEBI:80291"/>
        <dbReference type="EC" id="4.2.1.84"/>
    </reaction>
</comment>
<feature type="binding site" evidence="6">
    <location>
        <position position="126"/>
    </location>
    <ligand>
        <name>Fe(3+)</name>
        <dbReference type="ChEBI" id="CHEBI:29034"/>
    </ligand>
</feature>
<gene>
    <name evidence="9" type="primary">nthA</name>
    <name evidence="9" type="ORF">FDP22_14285</name>
</gene>
<organism evidence="9 10">
    <name type="scientific">Paroceanicella profunda</name>
    <dbReference type="NCBI Taxonomy" id="2579971"/>
    <lineage>
        <taxon>Bacteria</taxon>
        <taxon>Pseudomonadati</taxon>
        <taxon>Pseudomonadota</taxon>
        <taxon>Alphaproteobacteria</taxon>
        <taxon>Rhodobacterales</taxon>
        <taxon>Paracoccaceae</taxon>
        <taxon>Paroceanicella</taxon>
    </lineage>
</organism>
<evidence type="ECO:0000259" key="8">
    <source>
        <dbReference type="Pfam" id="PF02979"/>
    </source>
</evidence>
<evidence type="ECO:0000256" key="3">
    <source>
        <dbReference type="ARBA" id="ARBA00022723"/>
    </source>
</evidence>
<evidence type="ECO:0000256" key="2">
    <source>
        <dbReference type="ARBA" id="ARBA00013079"/>
    </source>
</evidence>
<feature type="domain" description="Nitrile hydratase alpha/Thiocyanate hydrolase gamma" evidence="8">
    <location>
        <begin position="37"/>
        <end position="216"/>
    </location>
</feature>
<evidence type="ECO:0000256" key="5">
    <source>
        <dbReference type="ARBA" id="ARBA00044877"/>
    </source>
</evidence>